<evidence type="ECO:0000313" key="4">
    <source>
        <dbReference type="Proteomes" id="UP000048984"/>
    </source>
</evidence>
<evidence type="ECO:0000313" key="3">
    <source>
        <dbReference type="EMBL" id="KPL55330.1"/>
    </source>
</evidence>
<dbReference type="PROSITE" id="PS51208">
    <property type="entry name" value="AUTOTRANSPORTER"/>
    <property type="match status" value="1"/>
</dbReference>
<evidence type="ECO:0000256" key="1">
    <source>
        <dbReference type="SAM" id="SignalP"/>
    </source>
</evidence>
<sequence length="819" mass="80739">MTSKFARRPALLAGASLLVLSVAAGSQPVGAASFTVPNGTTDNSAKTIAAGETGTVEAGGTLSVGGSTVAVTVSNSTGTATIVNDGTIAQTGSGRAIRYNGGSALSLVVTNGQGGVIQALGDDIVKVNANATYAITNLGTIHQIGAANGSGQALDLRDSTGGGTITNGSATVRSAVIRADGDDALRPGANTAIINYGTIASYGAVNTKCPDYLGSACNGAPSAHDAIDVGGNLGVTVTNYGTITGSRHAITADDDIWVRNEAGATIIGRNGSGVGSDGTGTVINYGTIIGAYAGAGNAYAHATGGDTTANNGDGDGVDIDGVATIENYGKIKGTGAGGFDSGGLPNSSEGIAAGGGSIRNHAGGLISGANSGILIDDGSGGAGVAATTLVNDGRIEGKDGWGVRILGAYNNVVDTRGAIVGTAGAVGFGTGDDTLTIRRGAVIGGLVDMGGGADTINLARENRILDMASTTGVTVNARGPVAVSQTRIATFDETVKPVDTTSALFGAIDPILAGRLNGGPSSQGGALGYAATGGRAAAAFDGVDAARRQPGQGAWFQAFTGGGSFDVDGSGRNLSARWTGGLFGIDGTLSNGARVGGFVGGSTGSATLEGRQSSDLTHMVAGLYGRTGLGGMDLDGSLTLGRTRDETTRTWAAGGSGTVKAKSSPDQTFLSPQLALSQAIAFQGFTLTPAARLRYIAVFHDSYDETVAGTRLTFKDRTTGTLEGRLELNGRVAVGSGMVLTGTAGVIGTSGQGADLTGSFGGAGFRIRDKDKSGLGAYGAIGFEAAVSDNAVVAASVDGTAMRDGSLWGSARLGAKIRF</sequence>
<keyword evidence="4" id="KW-1185">Reference proteome</keyword>
<proteinExistence type="predicted"/>
<reference evidence="3 4" key="1">
    <citation type="submission" date="2015-09" db="EMBL/GenBank/DDBJ databases">
        <authorList>
            <person name="Jackson K.R."/>
            <person name="Lunt B.L."/>
            <person name="Fisher J.N.B."/>
            <person name="Gardner A.V."/>
            <person name="Bailey M.E."/>
            <person name="Deus L.M."/>
            <person name="Earl A.S."/>
            <person name="Gibby P.D."/>
            <person name="Hartmann K.A."/>
            <person name="Liu J.E."/>
            <person name="Manci A.M."/>
            <person name="Nielsen D.A."/>
            <person name="Solomon M.B."/>
            <person name="Breakwell D.P."/>
            <person name="Burnett S.H."/>
            <person name="Grose J.H."/>
        </authorList>
    </citation>
    <scope>NUCLEOTIDE SEQUENCE [LARGE SCALE GENOMIC DNA]</scope>
    <source>
        <strain evidence="3 4">16</strain>
    </source>
</reference>
<gene>
    <name evidence="3" type="ORF">ABB55_26415</name>
</gene>
<evidence type="ECO:0000259" key="2">
    <source>
        <dbReference type="PROSITE" id="PS51208"/>
    </source>
</evidence>
<keyword evidence="1" id="KW-0732">Signal</keyword>
<dbReference type="STRING" id="665126.ABB55_26415"/>
<feature type="signal peptide" evidence="1">
    <location>
        <begin position="1"/>
        <end position="31"/>
    </location>
</feature>
<feature type="chain" id="PRO_5006132492" description="Autotransporter domain-containing protein" evidence="1">
    <location>
        <begin position="32"/>
        <end position="819"/>
    </location>
</feature>
<dbReference type="SUPFAM" id="SSF103515">
    <property type="entry name" value="Autotransporter"/>
    <property type="match status" value="1"/>
</dbReference>
<dbReference type="EMBL" id="LJYW01000001">
    <property type="protein sequence ID" value="KPL55330.1"/>
    <property type="molecule type" value="Genomic_DNA"/>
</dbReference>
<accession>A0A0P6WKQ7</accession>
<dbReference type="RefSeq" id="WP_054361496.1">
    <property type="nucleotide sequence ID" value="NZ_LJYW01000001.1"/>
</dbReference>
<protein>
    <recommendedName>
        <fullName evidence="2">Autotransporter domain-containing protein</fullName>
    </recommendedName>
</protein>
<organism evidence="3 4">
    <name type="scientific">Prosthecodimorpha hirschii</name>
    <dbReference type="NCBI Taxonomy" id="665126"/>
    <lineage>
        <taxon>Bacteria</taxon>
        <taxon>Pseudomonadati</taxon>
        <taxon>Pseudomonadota</taxon>
        <taxon>Alphaproteobacteria</taxon>
        <taxon>Hyphomicrobiales</taxon>
        <taxon>Ancalomicrobiaceae</taxon>
        <taxon>Prosthecodimorpha</taxon>
    </lineage>
</organism>
<name>A0A0P6WKQ7_9HYPH</name>
<dbReference type="InterPro" id="IPR036709">
    <property type="entry name" value="Autotransporte_beta_dom_sf"/>
</dbReference>
<reference evidence="3 4" key="2">
    <citation type="submission" date="2015-10" db="EMBL/GenBank/DDBJ databases">
        <title>Draft Genome Sequence of Prosthecomicrobium hirschii ATCC 27832.</title>
        <authorList>
            <person name="Daniel J."/>
            <person name="Givan S.A."/>
            <person name="Brun Y.V."/>
            <person name="Brown P.J."/>
        </authorList>
    </citation>
    <scope>NUCLEOTIDE SEQUENCE [LARGE SCALE GENOMIC DNA]</scope>
    <source>
        <strain evidence="3 4">16</strain>
    </source>
</reference>
<dbReference type="SMART" id="SM00869">
    <property type="entry name" value="Autotransporter"/>
    <property type="match status" value="1"/>
</dbReference>
<dbReference type="Pfam" id="PF03797">
    <property type="entry name" value="Autotransporter"/>
    <property type="match status" value="1"/>
</dbReference>
<dbReference type="Gene3D" id="2.40.128.130">
    <property type="entry name" value="Autotransporter beta-domain"/>
    <property type="match status" value="1"/>
</dbReference>
<dbReference type="AlphaFoldDB" id="A0A0P6WKQ7"/>
<dbReference type="InterPro" id="IPR005546">
    <property type="entry name" value="Autotransporte_beta"/>
</dbReference>
<dbReference type="Proteomes" id="UP000048984">
    <property type="component" value="Unassembled WGS sequence"/>
</dbReference>
<comment type="caution">
    <text evidence="3">The sequence shown here is derived from an EMBL/GenBank/DDBJ whole genome shotgun (WGS) entry which is preliminary data.</text>
</comment>
<feature type="domain" description="Autotransporter" evidence="2">
    <location>
        <begin position="547"/>
        <end position="819"/>
    </location>
</feature>